<dbReference type="GO" id="GO:0010478">
    <property type="term" value="P:chlororespiration"/>
    <property type="evidence" value="ECO:0007669"/>
    <property type="project" value="TreeGrafter"/>
</dbReference>
<feature type="domain" description="PIFI-like Ig-like" evidence="2">
    <location>
        <begin position="17"/>
        <end position="64"/>
    </location>
</feature>
<feature type="domain" description="PIFI-like Ig-like" evidence="2">
    <location>
        <begin position="65"/>
        <end position="108"/>
    </location>
</feature>
<organism evidence="3 4">
    <name type="scientific">Vigna mungo</name>
    <name type="common">Black gram</name>
    <name type="synonym">Phaseolus mungo</name>
    <dbReference type="NCBI Taxonomy" id="3915"/>
    <lineage>
        <taxon>Eukaryota</taxon>
        <taxon>Viridiplantae</taxon>
        <taxon>Streptophyta</taxon>
        <taxon>Embryophyta</taxon>
        <taxon>Tracheophyta</taxon>
        <taxon>Spermatophyta</taxon>
        <taxon>Magnoliopsida</taxon>
        <taxon>eudicotyledons</taxon>
        <taxon>Gunneridae</taxon>
        <taxon>Pentapetalae</taxon>
        <taxon>rosids</taxon>
        <taxon>fabids</taxon>
        <taxon>Fabales</taxon>
        <taxon>Fabaceae</taxon>
        <taxon>Papilionoideae</taxon>
        <taxon>50 kb inversion clade</taxon>
        <taxon>NPAAA clade</taxon>
        <taxon>indigoferoid/millettioid clade</taxon>
        <taxon>Phaseoleae</taxon>
        <taxon>Vigna</taxon>
    </lineage>
</organism>
<name>A0AAQ3SBP1_VIGMU</name>
<accession>A0AAQ3SBP1</accession>
<evidence type="ECO:0000313" key="4">
    <source>
        <dbReference type="Proteomes" id="UP001374535"/>
    </source>
</evidence>
<dbReference type="AlphaFoldDB" id="A0AAQ3SBP1"/>
<dbReference type="PANTHER" id="PTHR32429">
    <property type="match status" value="1"/>
</dbReference>
<dbReference type="GO" id="GO:0009579">
    <property type="term" value="C:thylakoid"/>
    <property type="evidence" value="ECO:0007669"/>
    <property type="project" value="TreeGrafter"/>
</dbReference>
<evidence type="ECO:0000313" key="3">
    <source>
        <dbReference type="EMBL" id="WVZ23071.1"/>
    </source>
</evidence>
<evidence type="ECO:0000259" key="2">
    <source>
        <dbReference type="Pfam" id="PF25419"/>
    </source>
</evidence>
<keyword evidence="4" id="KW-1185">Reference proteome</keyword>
<comment type="subcellular location">
    <subcellularLocation>
        <location evidence="1">Plastid</location>
        <location evidence="1">Chloroplast stroma</location>
    </subcellularLocation>
</comment>
<evidence type="ECO:0000256" key="1">
    <source>
        <dbReference type="ARBA" id="ARBA00004470"/>
    </source>
</evidence>
<proteinExistence type="predicted"/>
<reference evidence="3 4" key="1">
    <citation type="journal article" date="2023" name="Life. Sci Alliance">
        <title>Evolutionary insights into 3D genome organization and epigenetic landscape of Vigna mungo.</title>
        <authorList>
            <person name="Junaid A."/>
            <person name="Singh B."/>
            <person name="Bhatia S."/>
        </authorList>
    </citation>
    <scope>NUCLEOTIDE SEQUENCE [LARGE SCALE GENOMIC DNA]</scope>
    <source>
        <strain evidence="3">Urdbean</strain>
    </source>
</reference>
<protein>
    <recommendedName>
        <fullName evidence="2">PIFI-like Ig-like domain-containing protein</fullName>
    </recommendedName>
</protein>
<dbReference type="Pfam" id="PF25419">
    <property type="entry name" value="Ig_PIFI"/>
    <property type="match status" value="2"/>
</dbReference>
<sequence length="180" mass="19854">MALSTVNVYRYKLPSWAQFEIGRAPVYWKTMNGLPPTSGEKLKLLYNPAAAQLVPSEEFGIAFNALNLIFSFTNGVDWDGPYRLQFEVPKALKNKPIEFFNRGLADELSKEGACEQAIFPDTNIVIARCAMIGNLSKEGGDRCDLNLVLGCTDPSSHLYNPLANVDDGTCPIDLDSESED</sequence>
<dbReference type="InterPro" id="IPR044960">
    <property type="entry name" value="RCA-like"/>
</dbReference>
<dbReference type="GO" id="GO:0009570">
    <property type="term" value="C:chloroplast stroma"/>
    <property type="evidence" value="ECO:0007669"/>
    <property type="project" value="UniProtKB-SubCell"/>
</dbReference>
<dbReference type="EMBL" id="CP144700">
    <property type="protein sequence ID" value="WVZ23071.1"/>
    <property type="molecule type" value="Genomic_DNA"/>
</dbReference>
<dbReference type="InterPro" id="IPR057612">
    <property type="entry name" value="Ig_PIFI"/>
</dbReference>
<dbReference type="Proteomes" id="UP001374535">
    <property type="component" value="Chromosome 1"/>
</dbReference>
<gene>
    <name evidence="3" type="ORF">V8G54_001615</name>
</gene>
<dbReference type="PANTHER" id="PTHR32429:SF9">
    <property type="entry name" value="PROTEIN POST-ILLUMINATION CHLOROPHYLL FLUORESCENCE INCREASE, CHLOROPLASTIC"/>
    <property type="match status" value="1"/>
</dbReference>